<dbReference type="Proteomes" id="UP001348641">
    <property type="component" value="Unassembled WGS sequence"/>
</dbReference>
<evidence type="ECO:0000313" key="2">
    <source>
        <dbReference type="EMBL" id="MEE2050063.1"/>
    </source>
</evidence>
<dbReference type="EMBL" id="JAUUCC010000010">
    <property type="protein sequence ID" value="MEE2050063.1"/>
    <property type="molecule type" value="Genomic_DNA"/>
</dbReference>
<evidence type="ECO:0000313" key="3">
    <source>
        <dbReference type="Proteomes" id="UP001348641"/>
    </source>
</evidence>
<proteinExistence type="predicted"/>
<name>A0ABU7KL92_9ACTN</name>
<evidence type="ECO:0000256" key="1">
    <source>
        <dbReference type="SAM" id="MobiDB-lite"/>
    </source>
</evidence>
<gene>
    <name evidence="2" type="ORF">Q8A49_06075</name>
</gene>
<dbReference type="RefSeq" id="WP_330157304.1">
    <property type="nucleotide sequence ID" value="NZ_BAAAJA010000018.1"/>
</dbReference>
<accession>A0ABU7KL92</accession>
<sequence length="80" mass="8752">MSTTDAGRRRYRREHPRVTNDPGRYADLSDTAVNRGRLRHAARTGNEAARELLAKWENEARADEAPNVGFGSATGGNDAA</sequence>
<feature type="region of interest" description="Disordered" evidence="1">
    <location>
        <begin position="1"/>
        <end position="28"/>
    </location>
</feature>
<comment type="caution">
    <text evidence="2">The sequence shown here is derived from an EMBL/GenBank/DDBJ whole genome shotgun (WGS) entry which is preliminary data.</text>
</comment>
<reference evidence="2 3" key="1">
    <citation type="submission" date="2023-07" db="EMBL/GenBank/DDBJ databases">
        <authorList>
            <person name="Girao M."/>
            <person name="Carvalho M.F."/>
        </authorList>
    </citation>
    <scope>NUCLEOTIDE SEQUENCE [LARGE SCALE GENOMIC DNA]</scope>
    <source>
        <strain evidence="2 3">66/93</strain>
    </source>
</reference>
<protein>
    <submittedName>
        <fullName evidence="2">Uncharacterized protein</fullName>
    </submittedName>
</protein>
<feature type="region of interest" description="Disordered" evidence="1">
    <location>
        <begin position="57"/>
        <end position="80"/>
    </location>
</feature>
<organism evidence="2 3">
    <name type="scientific">Nocardiopsis tropica</name>
    <dbReference type="NCBI Taxonomy" id="109330"/>
    <lineage>
        <taxon>Bacteria</taxon>
        <taxon>Bacillati</taxon>
        <taxon>Actinomycetota</taxon>
        <taxon>Actinomycetes</taxon>
        <taxon>Streptosporangiales</taxon>
        <taxon>Nocardiopsidaceae</taxon>
        <taxon>Nocardiopsis</taxon>
    </lineage>
</organism>